<name>A0A518K767_9BACT</name>
<sequence length="246" mass="26411">MFWPAKRTRGDAGLTAPNLGEFETPRGRFRVEPSVRQAGSAAGVEFGVLVDATGSGQEFSDGVTLATRVILTEVERRVGRLSVWVQTHRDEDYDEFPNVIRQDADANAASAAVAAVRYKGGGDASETHLSAFESAFLRFDERQSRPAGGRVMLVFINADTKPARSGRSPEAIGMEARELGLLVYLVCEPTPALGAFCEAAGGMMVPITNTPSEELMMSVADRIARSVTYSVSVRSVTPLEAPASLR</sequence>
<dbReference type="RefSeq" id="WP_145111023.1">
    <property type="nucleotide sequence ID" value="NZ_CP036349.1"/>
</dbReference>
<evidence type="ECO:0000313" key="1">
    <source>
        <dbReference type="EMBL" id="QDV73652.1"/>
    </source>
</evidence>
<keyword evidence="2" id="KW-1185">Reference proteome</keyword>
<dbReference type="KEGG" id="bmei:Spa11_18510"/>
<accession>A0A518K767</accession>
<dbReference type="InterPro" id="IPR036465">
    <property type="entry name" value="vWFA_dom_sf"/>
</dbReference>
<proteinExistence type="predicted"/>
<reference evidence="1 2" key="1">
    <citation type="submission" date="2019-02" db="EMBL/GenBank/DDBJ databases">
        <title>Deep-cultivation of Planctomycetes and their phenomic and genomic characterization uncovers novel biology.</title>
        <authorList>
            <person name="Wiegand S."/>
            <person name="Jogler M."/>
            <person name="Boedeker C."/>
            <person name="Pinto D."/>
            <person name="Vollmers J."/>
            <person name="Rivas-Marin E."/>
            <person name="Kohn T."/>
            <person name="Peeters S.H."/>
            <person name="Heuer A."/>
            <person name="Rast P."/>
            <person name="Oberbeckmann S."/>
            <person name="Bunk B."/>
            <person name="Jeske O."/>
            <person name="Meyerdierks A."/>
            <person name="Storesund J.E."/>
            <person name="Kallscheuer N."/>
            <person name="Luecker S."/>
            <person name="Lage O.M."/>
            <person name="Pohl T."/>
            <person name="Merkel B.J."/>
            <person name="Hornburger P."/>
            <person name="Mueller R.-W."/>
            <person name="Bruemmer F."/>
            <person name="Labrenz M."/>
            <person name="Spormann A.M."/>
            <person name="Op den Camp H."/>
            <person name="Overmann J."/>
            <person name="Amann R."/>
            <person name="Jetten M.S.M."/>
            <person name="Mascher T."/>
            <person name="Medema M.H."/>
            <person name="Devos D.P."/>
            <person name="Kaster A.-K."/>
            <person name="Ovreas L."/>
            <person name="Rohde M."/>
            <person name="Galperin M.Y."/>
            <person name="Jogler C."/>
        </authorList>
    </citation>
    <scope>NUCLEOTIDE SEQUENCE [LARGE SCALE GENOMIC DNA]</scope>
    <source>
        <strain evidence="1 2">Spa11</strain>
    </source>
</reference>
<gene>
    <name evidence="1" type="ORF">Spa11_18510</name>
</gene>
<dbReference type="EMBL" id="CP036349">
    <property type="protein sequence ID" value="QDV73652.1"/>
    <property type="molecule type" value="Genomic_DNA"/>
</dbReference>
<dbReference type="AlphaFoldDB" id="A0A518K767"/>
<evidence type="ECO:0008006" key="3">
    <source>
        <dbReference type="Google" id="ProtNLM"/>
    </source>
</evidence>
<dbReference type="Proteomes" id="UP000316426">
    <property type="component" value="Chromosome"/>
</dbReference>
<protein>
    <recommendedName>
        <fullName evidence="3">VWFA domain-containing protein</fullName>
    </recommendedName>
</protein>
<organism evidence="1 2">
    <name type="scientific">Botrimarina mediterranea</name>
    <dbReference type="NCBI Taxonomy" id="2528022"/>
    <lineage>
        <taxon>Bacteria</taxon>
        <taxon>Pseudomonadati</taxon>
        <taxon>Planctomycetota</taxon>
        <taxon>Planctomycetia</taxon>
        <taxon>Pirellulales</taxon>
        <taxon>Lacipirellulaceae</taxon>
        <taxon>Botrimarina</taxon>
    </lineage>
</organism>
<evidence type="ECO:0000313" key="2">
    <source>
        <dbReference type="Proteomes" id="UP000316426"/>
    </source>
</evidence>
<dbReference type="Gene3D" id="3.40.50.410">
    <property type="entry name" value="von Willebrand factor, type A domain"/>
    <property type="match status" value="1"/>
</dbReference>